<reference evidence="1" key="1">
    <citation type="submission" date="2022-10" db="EMBL/GenBank/DDBJ databases">
        <authorList>
            <person name="Koch H."/>
        </authorList>
    </citation>
    <scope>NUCLEOTIDE SEQUENCE</scope>
    <source>
        <strain evidence="1">DNF</strain>
    </source>
</reference>
<dbReference type="Proteomes" id="UP001179121">
    <property type="component" value="Chromosome"/>
</dbReference>
<organism evidence="1 2">
    <name type="scientific">Nitrospira tepida</name>
    <dbReference type="NCBI Taxonomy" id="2973512"/>
    <lineage>
        <taxon>Bacteria</taxon>
        <taxon>Pseudomonadati</taxon>
        <taxon>Nitrospirota</taxon>
        <taxon>Nitrospiria</taxon>
        <taxon>Nitrospirales</taxon>
        <taxon>Nitrospiraceae</taxon>
        <taxon>Nitrospira</taxon>
    </lineage>
</organism>
<dbReference type="Pfam" id="PF14375">
    <property type="entry name" value="Cys_rich_CWC"/>
    <property type="match status" value="1"/>
</dbReference>
<gene>
    <name evidence="1" type="ORF">DNFV4_04460</name>
</gene>
<evidence type="ECO:0000313" key="2">
    <source>
        <dbReference type="Proteomes" id="UP001179121"/>
    </source>
</evidence>
<keyword evidence="2" id="KW-1185">Reference proteome</keyword>
<dbReference type="AlphaFoldDB" id="A0AA86N3C1"/>
<accession>A0AA86N3C1</accession>
<name>A0AA86N3C1_9BACT</name>
<dbReference type="RefSeq" id="WP_289271439.1">
    <property type="nucleotide sequence ID" value="NZ_OX365700.1"/>
</dbReference>
<dbReference type="InterPro" id="IPR032720">
    <property type="entry name" value="Cys_rich_CWC"/>
</dbReference>
<sequence length="75" mass="8111">MKGPVTKTCEACGRTFECGQWGCWCGQVGVTERQMDWIAARFQDCLCPDCLKKVSAGDVSLVQKPVDDPPATSGN</sequence>
<dbReference type="KEGG" id="nti:DNFV4_04460"/>
<dbReference type="EMBL" id="OX365700">
    <property type="protein sequence ID" value="CAI4034018.1"/>
    <property type="molecule type" value="Genomic_DNA"/>
</dbReference>
<evidence type="ECO:0008006" key="3">
    <source>
        <dbReference type="Google" id="ProtNLM"/>
    </source>
</evidence>
<evidence type="ECO:0000313" key="1">
    <source>
        <dbReference type="EMBL" id="CAI4034018.1"/>
    </source>
</evidence>
<protein>
    <recommendedName>
        <fullName evidence="3">Cysteine-rich CWC</fullName>
    </recommendedName>
</protein>
<proteinExistence type="predicted"/>